<feature type="compositionally biased region" description="Polar residues" evidence="1">
    <location>
        <begin position="39"/>
        <end position="66"/>
    </location>
</feature>
<dbReference type="EnsemblMetazoa" id="CLYHEMT004568.1">
    <property type="protein sequence ID" value="CLYHEMP004568.1"/>
    <property type="gene ID" value="CLYHEMG004568"/>
</dbReference>
<keyword evidence="3" id="KW-1185">Reference proteome</keyword>
<evidence type="ECO:0000313" key="3">
    <source>
        <dbReference type="Proteomes" id="UP000594262"/>
    </source>
</evidence>
<feature type="region of interest" description="Disordered" evidence="1">
    <location>
        <begin position="39"/>
        <end position="71"/>
    </location>
</feature>
<accession>A0A7M5U0S7</accession>
<organism evidence="2 3">
    <name type="scientific">Clytia hemisphaerica</name>
    <dbReference type="NCBI Taxonomy" id="252671"/>
    <lineage>
        <taxon>Eukaryota</taxon>
        <taxon>Metazoa</taxon>
        <taxon>Cnidaria</taxon>
        <taxon>Hydrozoa</taxon>
        <taxon>Hydroidolina</taxon>
        <taxon>Leptothecata</taxon>
        <taxon>Obeliida</taxon>
        <taxon>Clytiidae</taxon>
        <taxon>Clytia</taxon>
    </lineage>
</organism>
<dbReference type="OrthoDB" id="8962263at2759"/>
<dbReference type="Proteomes" id="UP000594262">
    <property type="component" value="Unplaced"/>
</dbReference>
<name>A0A7M5U0S7_9CNID</name>
<proteinExistence type="predicted"/>
<evidence type="ECO:0000256" key="1">
    <source>
        <dbReference type="SAM" id="MobiDB-lite"/>
    </source>
</evidence>
<sequence length="568" mass="64419">NGWSNEDLLNFTRDDLNEILPGPHNLLLRKNVLKTIQGFQNSNKTPPPTHNEQSPITPNGQLSPNELSPPLAVPLAFPQSRPKPFYSTTQHQPPAKRLIMESINVSSFQLYSDAEIAFYEGSKKPNMPDKLMYRLVQGTVANMITLCHQLEHQRYPLMSELEKMAEKLCEIYPCLLVAKSYESLYQSLKRRVQNVRPTRKPQGKKPKRSKFYRQSLLLGNENEAHTLGTETETETETTIVADLQPPAQSLESDTATVPLPVRPTPFSFHQSVNGNTYTNLLSSPSLSLPSFSHSAHSNFTIAGITGQNSSNEPAISEDPCYVRNLKGITSELAKRNPDVKTISMYMDLSYDQRRKEFKSLKLMERIGLLKNKFSVFQSYPQEVIHEVRRTVDRESENFAQDAVEKFGKFIESAVYFATSKLKDFVCSIMLPVQIKLLFLIPVMPTLFDNAKVKKKNPIIIIVEVNENVEKAKSKRANDDSPGLMIDKNTKRAVVLLGRNIFCIHEHILEGFLIFVGLFYVLDQEYPTELTVALSLIHHYSFGDVRVTESAVERFGIVKKKLDPFNAEI</sequence>
<reference evidence="2" key="1">
    <citation type="submission" date="2021-01" db="UniProtKB">
        <authorList>
            <consortium name="EnsemblMetazoa"/>
        </authorList>
    </citation>
    <scope>IDENTIFICATION</scope>
</reference>
<protein>
    <submittedName>
        <fullName evidence="2">Uncharacterized protein</fullName>
    </submittedName>
</protein>
<evidence type="ECO:0000313" key="2">
    <source>
        <dbReference type="EnsemblMetazoa" id="CLYHEMP004568.1"/>
    </source>
</evidence>
<dbReference type="AlphaFoldDB" id="A0A7M5U0S7"/>